<sequence>MTEFLLLGPLELKVSGGVVEVGPPQRRTLLAALLVDAGRPVPLETLIDRVWGEEPPDEARASLYSHVARIRRTLAEGTTTATGAVPRLLRRAGGYLLDVAPDRVDLHRFRGAVEQAADPQLPYAKRALLLREACGLWRGEPFAGLPGAWAARTGESWRQRYLDAVVLWAHAELRCGNHAAVTGRLAELVAEYPLVEPLTSALMRALGASGRAPEALARYAELRARLAEELGTDPGPEARRAHQLILRGEVPGVRGDSAVVTMGGGASDVGVVASGTAAAPPEPKKSGPGRPLVGRDAELAVLERAVTECAEGFARQRRGAGPRVLELAGEPGIGKTRLLDELAERARQQGLLTLTGRSVQYDRATPYGAFVDALDDQLAATGTVAGLPPAVAHHLATVFPSLGLGLGLDGDGTSPGTARAERYWLHGAMRSLLETLAGPHGLVLTLDDLHWADEGTVELIDHLLRHPPRAPVLLALAHRPRQLPPRLSTALSRSRAEHRSERLELGPLSSTDAARLYGEGLGATHWQQLYRASSGNPLYLEALARPRTSRALTTGPPALPLTDIADLPSAVRDALLAELEGVSPQARRTARAAAVLGDSFTAETAAAVAYEGGYGGGYEGGGDVVLDGEPSPADSLASLDELAAHDLIRPADADTPGRFRFRHPLVRAAVYEGAGAGWRIGAHARAARYLAATGAPLTTQAFHVQRSAQPGDRRAADLLARAARTVLTVAPATAAHWTAEALRLLGEEGRQRPDLWFQQATALGTAGRLRDSRELLRTLRSLLPVRAAEDRVQVTVSLATMEWMLGDYDEAVRLLRGELTAQDGPRPHDGHTGPALPRLDHSGTPYLEAALAAVAQRTDDFSAALHWSERALQSAERSGDPAQAATARGLLALASTSTGHHAQALHHLNALCGALDAPGDDRRHGDGDDVGGGAAGALGGADTAGDDEPQYMDSLVLTGWTEFLQARYASALRHLDRGVALSRRTGNSMLLTDLFAASAYVNLQLGDLDEAARCADAALEAASFVGSDEASSFATAVRAAVQLWRGDIPGALKTFQESGLDRHADENAPEPTTIRAAALGVLSHTLLLSGDPESCVRTMVRSGGGPALPRFEAPVRPLWYAVLTSAELARGNVTAAADWAARSAAATDPEGPLHQQAFTALSEAEVHLARRAFATAAHHAARAATTFATCRMPLYEAISHITAGTALTSLPDRFAEAGSHLDRARALARRSGAYGLLAWADHVRAGLPTVKAPAGGEC</sequence>
<reference evidence="9 10" key="1">
    <citation type="journal article" date="2010" name="ChemBioChem">
        <title>Cloning and characterization of the biosynthetic gene cluster of 16-membered macrolide antibiotic FD-891: involvement of a dual functional cytochrome P450 monooxygenase catalyzing epoxidation and hydroxylation.</title>
        <authorList>
            <person name="Kudo F."/>
            <person name="Motegi A."/>
            <person name="Mizoue K."/>
            <person name="Eguchi T."/>
        </authorList>
    </citation>
    <scope>NUCLEOTIDE SEQUENCE [LARGE SCALE GENOMIC DNA]</scope>
    <source>
        <strain evidence="9 10">A-8890</strain>
    </source>
</reference>
<accession>A0ABN5VJU0</accession>
<dbReference type="InterPro" id="IPR027417">
    <property type="entry name" value="P-loop_NTPase"/>
</dbReference>
<protein>
    <recommendedName>
        <fullName evidence="8">OmpR/PhoB-type domain-containing protein</fullName>
    </recommendedName>
</protein>
<dbReference type="InterPro" id="IPR036388">
    <property type="entry name" value="WH-like_DNA-bd_sf"/>
</dbReference>
<name>A0ABN5VJU0_9ACTN</name>
<evidence type="ECO:0000256" key="4">
    <source>
        <dbReference type="ARBA" id="ARBA00023125"/>
    </source>
</evidence>
<dbReference type="InterPro" id="IPR041664">
    <property type="entry name" value="AAA_16"/>
</dbReference>
<dbReference type="Gene3D" id="1.25.40.10">
    <property type="entry name" value="Tetratricopeptide repeat domain"/>
    <property type="match status" value="3"/>
</dbReference>
<dbReference type="Pfam" id="PF03704">
    <property type="entry name" value="BTAD"/>
    <property type="match status" value="1"/>
</dbReference>
<feature type="compositionally biased region" description="Gly residues" evidence="7">
    <location>
        <begin position="930"/>
        <end position="939"/>
    </location>
</feature>
<dbReference type="InterPro" id="IPR051677">
    <property type="entry name" value="AfsR-DnrI-RedD_regulator"/>
</dbReference>
<dbReference type="SMART" id="SM00862">
    <property type="entry name" value="Trans_reg_C"/>
    <property type="match status" value="1"/>
</dbReference>
<dbReference type="SMART" id="SM01043">
    <property type="entry name" value="BTAD"/>
    <property type="match status" value="1"/>
</dbReference>
<evidence type="ECO:0000256" key="5">
    <source>
        <dbReference type="ARBA" id="ARBA00023163"/>
    </source>
</evidence>
<feature type="region of interest" description="Disordered" evidence="7">
    <location>
        <begin position="820"/>
        <end position="840"/>
    </location>
</feature>
<dbReference type="Proteomes" id="UP001321542">
    <property type="component" value="Chromosome"/>
</dbReference>
<evidence type="ECO:0000313" key="9">
    <source>
        <dbReference type="EMBL" id="BBC33291.1"/>
    </source>
</evidence>
<keyword evidence="3" id="KW-0805">Transcription regulation</keyword>
<organism evidence="9 10">
    <name type="scientific">Streptomyces graminofaciens</name>
    <dbReference type="NCBI Taxonomy" id="68212"/>
    <lineage>
        <taxon>Bacteria</taxon>
        <taxon>Bacillati</taxon>
        <taxon>Actinomycetota</taxon>
        <taxon>Actinomycetes</taxon>
        <taxon>Kitasatosporales</taxon>
        <taxon>Streptomycetaceae</taxon>
        <taxon>Streptomyces</taxon>
    </lineage>
</organism>
<gene>
    <name evidence="9" type="ORF">SGFS_045850</name>
</gene>
<keyword evidence="2" id="KW-0902">Two-component regulatory system</keyword>
<evidence type="ECO:0000256" key="3">
    <source>
        <dbReference type="ARBA" id="ARBA00023015"/>
    </source>
</evidence>
<dbReference type="SUPFAM" id="SSF52540">
    <property type="entry name" value="P-loop containing nucleoside triphosphate hydrolases"/>
    <property type="match status" value="1"/>
</dbReference>
<comment type="similarity">
    <text evidence="1">Belongs to the AfsR/DnrI/RedD regulatory family.</text>
</comment>
<proteinExistence type="inferred from homology"/>
<dbReference type="InterPro" id="IPR016032">
    <property type="entry name" value="Sig_transdc_resp-reg_C-effctor"/>
</dbReference>
<feature type="region of interest" description="Disordered" evidence="7">
    <location>
        <begin position="922"/>
        <end position="945"/>
    </location>
</feature>
<evidence type="ECO:0000259" key="8">
    <source>
        <dbReference type="PROSITE" id="PS51755"/>
    </source>
</evidence>
<evidence type="ECO:0000256" key="1">
    <source>
        <dbReference type="ARBA" id="ARBA00005820"/>
    </source>
</evidence>
<keyword evidence="5" id="KW-0804">Transcription</keyword>
<evidence type="ECO:0000256" key="2">
    <source>
        <dbReference type="ARBA" id="ARBA00023012"/>
    </source>
</evidence>
<dbReference type="PANTHER" id="PTHR35807:SF1">
    <property type="entry name" value="TRANSCRIPTIONAL REGULATOR REDD"/>
    <property type="match status" value="1"/>
</dbReference>
<dbReference type="Gene3D" id="1.10.10.10">
    <property type="entry name" value="Winged helix-like DNA-binding domain superfamily/Winged helix DNA-binding domain"/>
    <property type="match status" value="1"/>
</dbReference>
<reference evidence="9 10" key="2">
    <citation type="journal article" date="2023" name="ChemBioChem">
        <title>Acyltransferase Domain Exchange between Two Independent Type I Polyketide Synthases in the Same Producer Strain of Macrolide Antibiotics.</title>
        <authorList>
            <person name="Kudo F."/>
            <person name="Kishikawa K."/>
            <person name="Tsuboi K."/>
            <person name="Kido T."/>
            <person name="Usui T."/>
            <person name="Hashimoto J."/>
            <person name="Shin-Ya K."/>
            <person name="Miyanaga A."/>
            <person name="Eguchi T."/>
        </authorList>
    </citation>
    <scope>NUCLEOTIDE SEQUENCE [LARGE SCALE GENOMIC DNA]</scope>
    <source>
        <strain evidence="9 10">A-8890</strain>
    </source>
</reference>
<keyword evidence="10" id="KW-1185">Reference proteome</keyword>
<dbReference type="PANTHER" id="PTHR35807">
    <property type="entry name" value="TRANSCRIPTIONAL REGULATOR REDD-RELATED"/>
    <property type="match status" value="1"/>
</dbReference>
<evidence type="ECO:0000313" key="10">
    <source>
        <dbReference type="Proteomes" id="UP001321542"/>
    </source>
</evidence>
<dbReference type="InterPro" id="IPR001867">
    <property type="entry name" value="OmpR/PhoB-type_DNA-bd"/>
</dbReference>
<dbReference type="SUPFAM" id="SSF46894">
    <property type="entry name" value="C-terminal effector domain of the bipartite response regulators"/>
    <property type="match status" value="1"/>
</dbReference>
<keyword evidence="4 6" id="KW-0238">DNA-binding</keyword>
<dbReference type="EMBL" id="AP018448">
    <property type="protein sequence ID" value="BBC33291.1"/>
    <property type="molecule type" value="Genomic_DNA"/>
</dbReference>
<dbReference type="InterPro" id="IPR011990">
    <property type="entry name" value="TPR-like_helical_dom_sf"/>
</dbReference>
<dbReference type="Pfam" id="PF00486">
    <property type="entry name" value="Trans_reg_C"/>
    <property type="match status" value="1"/>
</dbReference>
<dbReference type="RefSeq" id="WP_286252778.1">
    <property type="nucleotide sequence ID" value="NZ_AP018448.1"/>
</dbReference>
<dbReference type="InterPro" id="IPR005158">
    <property type="entry name" value="BTAD"/>
</dbReference>
<feature type="DNA-binding region" description="OmpR/PhoB-type" evidence="6">
    <location>
        <begin position="1"/>
        <end position="99"/>
    </location>
</feature>
<dbReference type="SUPFAM" id="SSF48452">
    <property type="entry name" value="TPR-like"/>
    <property type="match status" value="2"/>
</dbReference>
<dbReference type="Pfam" id="PF13191">
    <property type="entry name" value="AAA_16"/>
    <property type="match status" value="1"/>
</dbReference>
<evidence type="ECO:0000256" key="7">
    <source>
        <dbReference type="SAM" id="MobiDB-lite"/>
    </source>
</evidence>
<dbReference type="CDD" id="cd15831">
    <property type="entry name" value="BTAD"/>
    <property type="match status" value="1"/>
</dbReference>
<feature type="domain" description="OmpR/PhoB-type" evidence="8">
    <location>
        <begin position="1"/>
        <end position="99"/>
    </location>
</feature>
<dbReference type="PROSITE" id="PS51755">
    <property type="entry name" value="OMPR_PHOB"/>
    <property type="match status" value="1"/>
</dbReference>
<evidence type="ECO:0000256" key="6">
    <source>
        <dbReference type="PROSITE-ProRule" id="PRU01091"/>
    </source>
</evidence>